<evidence type="ECO:0000313" key="2">
    <source>
        <dbReference type="EMBL" id="MDO3396863.1"/>
    </source>
</evidence>
<dbReference type="RefSeq" id="WP_302709055.1">
    <property type="nucleotide sequence ID" value="NZ_JAULSC010000015.1"/>
</dbReference>
<dbReference type="PROSITE" id="PS50093">
    <property type="entry name" value="PKD"/>
    <property type="match status" value="1"/>
</dbReference>
<feature type="domain" description="PKD" evidence="1">
    <location>
        <begin position="93"/>
        <end position="143"/>
    </location>
</feature>
<protein>
    <recommendedName>
        <fullName evidence="1">PKD domain-containing protein</fullName>
    </recommendedName>
</protein>
<accession>A0ABT8TSD1</accession>
<keyword evidence="3" id="KW-1185">Reference proteome</keyword>
<proteinExistence type="predicted"/>
<name>A0ABT8TSD1_9ACTN</name>
<dbReference type="EMBL" id="JAULSC010000015">
    <property type="protein sequence ID" value="MDO3396863.1"/>
    <property type="molecule type" value="Genomic_DNA"/>
</dbReference>
<dbReference type="Proteomes" id="UP001168363">
    <property type="component" value="Unassembled WGS sequence"/>
</dbReference>
<sequence length="184" mass="20077">MYHVNLHQGGNVTNLGQQCIEPGDPVAAATAPVLTPGRILEAFRRIPLPEAPLEVQPPGGETLVNFDTILHTQAEPFTETVQLLGRQVTFDISPASFTWSLGNGETMTTTDPGRPWARGVPMDQYVSHRYTEAGPVTLALTTTWGARWRLGNGPWRDVDGTVTMTSPAQDLQVRTAQPQLVSYD</sequence>
<organism evidence="2 3">
    <name type="scientific">Nocardioides cremeus</name>
    <dbReference type="NCBI Taxonomy" id="3058044"/>
    <lineage>
        <taxon>Bacteria</taxon>
        <taxon>Bacillati</taxon>
        <taxon>Actinomycetota</taxon>
        <taxon>Actinomycetes</taxon>
        <taxon>Propionibacteriales</taxon>
        <taxon>Nocardioidaceae</taxon>
        <taxon>Nocardioides</taxon>
    </lineage>
</organism>
<comment type="caution">
    <text evidence="2">The sequence shown here is derived from an EMBL/GenBank/DDBJ whole genome shotgun (WGS) entry which is preliminary data.</text>
</comment>
<gene>
    <name evidence="2" type="ORF">QWJ41_14125</name>
</gene>
<dbReference type="InterPro" id="IPR000601">
    <property type="entry name" value="PKD_dom"/>
</dbReference>
<evidence type="ECO:0000313" key="3">
    <source>
        <dbReference type="Proteomes" id="UP001168363"/>
    </source>
</evidence>
<evidence type="ECO:0000259" key="1">
    <source>
        <dbReference type="PROSITE" id="PS50093"/>
    </source>
</evidence>
<reference evidence="2" key="1">
    <citation type="submission" date="2023-06" db="EMBL/GenBank/DDBJ databases">
        <title>Genome sequence of Nocardioides sp. SOB44.</title>
        <authorList>
            <person name="Zhang G."/>
        </authorList>
    </citation>
    <scope>NUCLEOTIDE SEQUENCE</scope>
    <source>
        <strain evidence="2">SOB44</strain>
    </source>
</reference>